<evidence type="ECO:0000313" key="1">
    <source>
        <dbReference type="EMBL" id="JAD95582.1"/>
    </source>
</evidence>
<name>A0A0A9EHS5_ARUDO</name>
<sequence>MRCLRLRLRLRRPEEP</sequence>
<dbReference type="EMBL" id="GBRH01202313">
    <property type="protein sequence ID" value="JAD95582.1"/>
    <property type="molecule type" value="Transcribed_RNA"/>
</dbReference>
<protein>
    <submittedName>
        <fullName evidence="1">Uncharacterized protein</fullName>
    </submittedName>
</protein>
<accession>A0A0A9EHS5</accession>
<proteinExistence type="predicted"/>
<dbReference type="AlphaFoldDB" id="A0A0A9EHS5"/>
<organism evidence="1">
    <name type="scientific">Arundo donax</name>
    <name type="common">Giant reed</name>
    <name type="synonym">Donax arundinaceus</name>
    <dbReference type="NCBI Taxonomy" id="35708"/>
    <lineage>
        <taxon>Eukaryota</taxon>
        <taxon>Viridiplantae</taxon>
        <taxon>Streptophyta</taxon>
        <taxon>Embryophyta</taxon>
        <taxon>Tracheophyta</taxon>
        <taxon>Spermatophyta</taxon>
        <taxon>Magnoliopsida</taxon>
        <taxon>Liliopsida</taxon>
        <taxon>Poales</taxon>
        <taxon>Poaceae</taxon>
        <taxon>PACMAD clade</taxon>
        <taxon>Arundinoideae</taxon>
        <taxon>Arundineae</taxon>
        <taxon>Arundo</taxon>
    </lineage>
</organism>
<reference evidence="1" key="1">
    <citation type="submission" date="2014-09" db="EMBL/GenBank/DDBJ databases">
        <authorList>
            <person name="Magalhaes I.L.F."/>
            <person name="Oliveira U."/>
            <person name="Santos F.R."/>
            <person name="Vidigal T.H.D.A."/>
            <person name="Brescovit A.D."/>
            <person name="Santos A.J."/>
        </authorList>
    </citation>
    <scope>NUCLEOTIDE SEQUENCE</scope>
    <source>
        <tissue evidence="1">Shoot tissue taken approximately 20 cm above the soil surface</tissue>
    </source>
</reference>
<reference evidence="1" key="2">
    <citation type="journal article" date="2015" name="Data Brief">
        <title>Shoot transcriptome of the giant reed, Arundo donax.</title>
        <authorList>
            <person name="Barrero R.A."/>
            <person name="Guerrero F.D."/>
            <person name="Moolhuijzen P."/>
            <person name="Goolsby J.A."/>
            <person name="Tidwell J."/>
            <person name="Bellgard S.E."/>
            <person name="Bellgard M.I."/>
        </authorList>
    </citation>
    <scope>NUCLEOTIDE SEQUENCE</scope>
    <source>
        <tissue evidence="1">Shoot tissue taken approximately 20 cm above the soil surface</tissue>
    </source>
</reference>